<sequence length="145" mass="16704">MNNLTLAVRGFFKSLTLEDLKTKQLHIHRELHEIAEETFESPAFFTMGWVQFCSHHYFRFDEEEISKILNPGAKTQEKPKLHAWLTFPTMEILDFSINTILAAELNRPEVEGKTIAAHPSSFGKNLQFHPMLVGDDLLNKIPIQV</sequence>
<name>A0A3B1CVP7_9ZZZZ</name>
<proteinExistence type="predicted"/>
<organism evidence="1">
    <name type="scientific">hydrothermal vent metagenome</name>
    <dbReference type="NCBI Taxonomy" id="652676"/>
    <lineage>
        <taxon>unclassified sequences</taxon>
        <taxon>metagenomes</taxon>
        <taxon>ecological metagenomes</taxon>
    </lineage>
</organism>
<protein>
    <submittedName>
        <fullName evidence="1">Uncharacterized protein</fullName>
    </submittedName>
</protein>
<evidence type="ECO:0000313" key="1">
    <source>
        <dbReference type="EMBL" id="VAX32472.1"/>
    </source>
</evidence>
<accession>A0A3B1CVP7</accession>
<gene>
    <name evidence="1" type="ORF">MNBD_NITROSPIRAE01-2167</name>
</gene>
<reference evidence="1" key="1">
    <citation type="submission" date="2018-06" db="EMBL/GenBank/DDBJ databases">
        <authorList>
            <person name="Zhirakovskaya E."/>
        </authorList>
    </citation>
    <scope>NUCLEOTIDE SEQUENCE</scope>
</reference>
<dbReference type="AlphaFoldDB" id="A0A3B1CVP7"/>
<dbReference type="EMBL" id="UOGF01000089">
    <property type="protein sequence ID" value="VAX32472.1"/>
    <property type="molecule type" value="Genomic_DNA"/>
</dbReference>